<evidence type="ECO:0000256" key="2">
    <source>
        <dbReference type="ARBA" id="ARBA00010923"/>
    </source>
</evidence>
<comment type="similarity">
    <text evidence="2">Belongs to the type-I restriction system S methylase family.</text>
</comment>
<evidence type="ECO:0000313" key="14">
    <source>
        <dbReference type="Proteomes" id="UP000035352"/>
    </source>
</evidence>
<dbReference type="InterPro" id="IPR003356">
    <property type="entry name" value="DNA_methylase_A-5"/>
</dbReference>
<dbReference type="SUPFAM" id="SSF116734">
    <property type="entry name" value="DNA methylase specificity domain"/>
    <property type="match status" value="1"/>
</dbReference>
<keyword evidence="6" id="KW-0949">S-adenosyl-L-methionine</keyword>
<dbReference type="GO" id="GO:0008170">
    <property type="term" value="F:N-methyltransferase activity"/>
    <property type="evidence" value="ECO:0007669"/>
    <property type="project" value="InterPro"/>
</dbReference>
<evidence type="ECO:0000256" key="1">
    <source>
        <dbReference type="ARBA" id="ARBA00006594"/>
    </source>
</evidence>
<dbReference type="Gene3D" id="3.40.50.150">
    <property type="entry name" value="Vaccinia Virus protein VP39"/>
    <property type="match status" value="1"/>
</dbReference>
<feature type="domain" description="Type I restriction modification DNA specificity" evidence="11">
    <location>
        <begin position="469"/>
        <end position="573"/>
    </location>
</feature>
<evidence type="ECO:0000256" key="3">
    <source>
        <dbReference type="ARBA" id="ARBA00011900"/>
    </source>
</evidence>
<sequence>MQDNRPLNVIRLLRANALSDLDAFVVGMALFGWAKLSVSGRLSEACAMQRIVDGGLSVLQDTLLSATKEQHDGLLSDLAKLQGMDGTVVLTLVALAYELAVAGELDKLSVGDLLRSDRGAPLAIPSRLVSLMVQLGRLAPNDSVYTPWDFYAQLAIAAHAVGAVASIETPIHSSIPRLFQLLAGASSPVHYADPILAPSQIANGSLIKFDVALSFPPVGLRYEREVSYDGRWNRFAESTTSGSILAIRHLLAQAKRRVVVLVPNSLLSNTGAEAALRYDLLKRGMVEAVIAFPKGLLESTAVATALLILDPNGGHHRVRFLEVDGSRFCTPTSKTRWQLCDPGDLAELATSAQEPSDPCVATVPQADVIDNDATLQVNRYVTARKAANLLGPRPSPGRPVTLGQLVRTVRPLPATTRKDVPASAQPTTLYEIGAADLPEHGYISGAERRISIDGGTLASAAPLFLQPLDIVLIVKGSVGKVGIVPTKVPNPGPGGWIAGQSGIVLRVSDPRSVDPRALFLLLRSPMGQLQLRGIVAGSTTPLIQLRELLALPVQLPSSEEQAAAAEALETEGRIQEQIDQLRALQAKAAAHLWSLEHAYGEGDADDEAPARSGSVQVLSS</sequence>
<dbReference type="SUPFAM" id="SSF53335">
    <property type="entry name" value="S-adenosyl-L-methionine-dependent methyltransferases"/>
    <property type="match status" value="1"/>
</dbReference>
<comment type="similarity">
    <text evidence="1">Belongs to the N(4)/N(6)-methyltransferase family.</text>
</comment>
<dbReference type="RefSeq" id="WP_047192982.1">
    <property type="nucleotide sequence ID" value="NZ_CP011371.1"/>
</dbReference>
<dbReference type="STRING" id="413882.AAW51_0004"/>
<dbReference type="InterPro" id="IPR051537">
    <property type="entry name" value="DNA_Adenine_Mtase"/>
</dbReference>
<feature type="region of interest" description="Disordered" evidence="10">
    <location>
        <begin position="601"/>
        <end position="620"/>
    </location>
</feature>
<evidence type="ECO:0000259" key="11">
    <source>
        <dbReference type="Pfam" id="PF01420"/>
    </source>
</evidence>
<reference evidence="13 14" key="1">
    <citation type="submission" date="2015-05" db="EMBL/GenBank/DDBJ databases">
        <authorList>
            <person name="Tang B."/>
            <person name="Yu Y."/>
        </authorList>
    </citation>
    <scope>NUCLEOTIDE SEQUENCE [LARGE SCALE GENOMIC DNA]</scope>
    <source>
        <strain evidence="13 14">DSM 7029</strain>
    </source>
</reference>
<keyword evidence="4" id="KW-0489">Methyltransferase</keyword>
<dbReference type="Pfam" id="PF01420">
    <property type="entry name" value="Methylase_S"/>
    <property type="match status" value="1"/>
</dbReference>
<accession>A0A0G3BJH2</accession>
<keyword evidence="8" id="KW-0238">DNA-binding</keyword>
<dbReference type="PANTHER" id="PTHR42933">
    <property type="entry name" value="SLR6095 PROTEIN"/>
    <property type="match status" value="1"/>
</dbReference>
<dbReference type="REBASE" id="113632">
    <property type="entry name" value="M.Pbr7029ORF4P"/>
</dbReference>
<evidence type="ECO:0000256" key="6">
    <source>
        <dbReference type="ARBA" id="ARBA00022691"/>
    </source>
</evidence>
<evidence type="ECO:0000313" key="13">
    <source>
        <dbReference type="EMBL" id="AKJ26695.1"/>
    </source>
</evidence>
<dbReference type="GO" id="GO:0009307">
    <property type="term" value="P:DNA restriction-modification system"/>
    <property type="evidence" value="ECO:0007669"/>
    <property type="project" value="UniProtKB-KW"/>
</dbReference>
<protein>
    <recommendedName>
        <fullName evidence="3">site-specific DNA-methyltransferase (adenine-specific)</fullName>
        <ecNumber evidence="3">2.1.1.72</ecNumber>
    </recommendedName>
</protein>
<name>A0A0G3BJH2_9BURK</name>
<dbReference type="Gene3D" id="3.90.220.20">
    <property type="entry name" value="DNA methylase specificity domains"/>
    <property type="match status" value="1"/>
</dbReference>
<feature type="domain" description="DNA methylase adenine-specific" evidence="12">
    <location>
        <begin position="205"/>
        <end position="385"/>
    </location>
</feature>
<keyword evidence="5" id="KW-0808">Transferase</keyword>
<dbReference type="Proteomes" id="UP000035352">
    <property type="component" value="Chromosome"/>
</dbReference>
<dbReference type="InterPro" id="IPR000055">
    <property type="entry name" value="Restrct_endonuc_typeI_TRD"/>
</dbReference>
<evidence type="ECO:0000256" key="10">
    <source>
        <dbReference type="SAM" id="MobiDB-lite"/>
    </source>
</evidence>
<evidence type="ECO:0000259" key="12">
    <source>
        <dbReference type="Pfam" id="PF02384"/>
    </source>
</evidence>
<keyword evidence="14" id="KW-1185">Reference proteome</keyword>
<dbReference type="Pfam" id="PF02384">
    <property type="entry name" value="N6_Mtase"/>
    <property type="match status" value="1"/>
</dbReference>
<keyword evidence="7" id="KW-0680">Restriction system</keyword>
<evidence type="ECO:0000256" key="9">
    <source>
        <dbReference type="ARBA" id="ARBA00047942"/>
    </source>
</evidence>
<comment type="catalytic activity">
    <reaction evidence="9">
        <text>a 2'-deoxyadenosine in DNA + S-adenosyl-L-methionine = an N(6)-methyl-2'-deoxyadenosine in DNA + S-adenosyl-L-homocysteine + H(+)</text>
        <dbReference type="Rhea" id="RHEA:15197"/>
        <dbReference type="Rhea" id="RHEA-COMP:12418"/>
        <dbReference type="Rhea" id="RHEA-COMP:12419"/>
        <dbReference type="ChEBI" id="CHEBI:15378"/>
        <dbReference type="ChEBI" id="CHEBI:57856"/>
        <dbReference type="ChEBI" id="CHEBI:59789"/>
        <dbReference type="ChEBI" id="CHEBI:90615"/>
        <dbReference type="ChEBI" id="CHEBI:90616"/>
        <dbReference type="EC" id="2.1.1.72"/>
    </reaction>
</comment>
<organism evidence="13 14">
    <name type="scientific">Caldimonas brevitalea</name>
    <dbReference type="NCBI Taxonomy" id="413882"/>
    <lineage>
        <taxon>Bacteria</taxon>
        <taxon>Pseudomonadati</taxon>
        <taxon>Pseudomonadota</taxon>
        <taxon>Betaproteobacteria</taxon>
        <taxon>Burkholderiales</taxon>
        <taxon>Sphaerotilaceae</taxon>
        <taxon>Caldimonas</taxon>
    </lineage>
</organism>
<dbReference type="InterPro" id="IPR044946">
    <property type="entry name" value="Restrct_endonuc_typeI_TRD_sf"/>
</dbReference>
<evidence type="ECO:0000256" key="5">
    <source>
        <dbReference type="ARBA" id="ARBA00022679"/>
    </source>
</evidence>
<dbReference type="GO" id="GO:0003677">
    <property type="term" value="F:DNA binding"/>
    <property type="evidence" value="ECO:0007669"/>
    <property type="project" value="UniProtKB-KW"/>
</dbReference>
<dbReference type="GO" id="GO:0032259">
    <property type="term" value="P:methylation"/>
    <property type="evidence" value="ECO:0007669"/>
    <property type="project" value="UniProtKB-KW"/>
</dbReference>
<dbReference type="InterPro" id="IPR029063">
    <property type="entry name" value="SAM-dependent_MTases_sf"/>
</dbReference>
<dbReference type="AlphaFoldDB" id="A0A0G3BJH2"/>
<dbReference type="PANTHER" id="PTHR42933:SF4">
    <property type="entry name" value="TYPE I RESTRICTION ENZYME ECOKI METHYLASE SUBUNIT"/>
    <property type="match status" value="1"/>
</dbReference>
<dbReference type="EMBL" id="CP011371">
    <property type="protein sequence ID" value="AKJ26695.1"/>
    <property type="molecule type" value="Genomic_DNA"/>
</dbReference>
<evidence type="ECO:0000256" key="4">
    <source>
        <dbReference type="ARBA" id="ARBA00022603"/>
    </source>
</evidence>
<dbReference type="KEGG" id="pbh:AAW51_0004"/>
<dbReference type="EC" id="2.1.1.72" evidence="3"/>
<dbReference type="OrthoDB" id="9784823at2"/>
<evidence type="ECO:0000256" key="7">
    <source>
        <dbReference type="ARBA" id="ARBA00022747"/>
    </source>
</evidence>
<dbReference type="GO" id="GO:0009007">
    <property type="term" value="F:site-specific DNA-methyltransferase (adenine-specific) activity"/>
    <property type="evidence" value="ECO:0007669"/>
    <property type="project" value="UniProtKB-EC"/>
</dbReference>
<evidence type="ECO:0000256" key="8">
    <source>
        <dbReference type="ARBA" id="ARBA00023125"/>
    </source>
</evidence>
<gene>
    <name evidence="13" type="primary">hsdM</name>
    <name evidence="13" type="ORF">AAW51_0004</name>
</gene>
<proteinExistence type="inferred from homology"/>